<evidence type="ECO:0000313" key="4">
    <source>
        <dbReference type="EMBL" id="MBB1127177.1"/>
    </source>
</evidence>
<dbReference type="InterPro" id="IPR036641">
    <property type="entry name" value="HPT_dom_sf"/>
</dbReference>
<dbReference type="Pfam" id="PF01627">
    <property type="entry name" value="Hpt"/>
    <property type="match status" value="1"/>
</dbReference>
<dbReference type="SMART" id="SM00073">
    <property type="entry name" value="HPT"/>
    <property type="match status" value="1"/>
</dbReference>
<dbReference type="PROSITE" id="PS50894">
    <property type="entry name" value="HPT"/>
    <property type="match status" value="1"/>
</dbReference>
<sequence>MALLDLDIISELRMILEDDIHAVATQFAEQLHEQLTALQLAQAAEDFDQIKRVAHLLKGSAANLGATDLATAAATLERAAQHTDMTQITPLLFTLPELAQTTLMALRDLGINTTSM</sequence>
<evidence type="ECO:0000313" key="5">
    <source>
        <dbReference type="Proteomes" id="UP000548632"/>
    </source>
</evidence>
<dbReference type="EMBL" id="JABVCQ010000039">
    <property type="protein sequence ID" value="MBB1127177.1"/>
    <property type="molecule type" value="Genomic_DNA"/>
</dbReference>
<dbReference type="RefSeq" id="WP_182584804.1">
    <property type="nucleotide sequence ID" value="NZ_JABVCQ010000039.1"/>
</dbReference>
<keyword evidence="5" id="KW-1185">Reference proteome</keyword>
<keyword evidence="1" id="KW-0902">Two-component regulatory system</keyword>
<evidence type="ECO:0000259" key="3">
    <source>
        <dbReference type="PROSITE" id="PS50894"/>
    </source>
</evidence>
<organism evidence="4 5">
    <name type="scientific">Thiospirillum jenense</name>
    <dbReference type="NCBI Taxonomy" id="1653858"/>
    <lineage>
        <taxon>Bacteria</taxon>
        <taxon>Pseudomonadati</taxon>
        <taxon>Pseudomonadota</taxon>
        <taxon>Gammaproteobacteria</taxon>
        <taxon>Chromatiales</taxon>
        <taxon>Chromatiaceae</taxon>
        <taxon>Thiospirillum</taxon>
    </lineage>
</organism>
<dbReference type="Proteomes" id="UP000548632">
    <property type="component" value="Unassembled WGS sequence"/>
</dbReference>
<reference evidence="4 5" key="1">
    <citation type="journal article" date="2020" name="Arch. Microbiol.">
        <title>The genome sequence of the giant phototrophic gammaproteobacterium Thiospirillum jenense gives insight into its physiological properties and phylogenetic relationships.</title>
        <authorList>
            <person name="Imhoff J.F."/>
            <person name="Meyer T.E."/>
            <person name="Kyndt J.A."/>
        </authorList>
    </citation>
    <scope>NUCLEOTIDE SEQUENCE [LARGE SCALE GENOMIC DNA]</scope>
    <source>
        <strain evidence="4 5">DSM 216</strain>
    </source>
</reference>
<dbReference type="Gene3D" id="1.20.120.160">
    <property type="entry name" value="HPT domain"/>
    <property type="match status" value="1"/>
</dbReference>
<dbReference type="GO" id="GO:0000160">
    <property type="term" value="P:phosphorelay signal transduction system"/>
    <property type="evidence" value="ECO:0007669"/>
    <property type="project" value="UniProtKB-KW"/>
</dbReference>
<dbReference type="InterPro" id="IPR008207">
    <property type="entry name" value="Sig_transdc_His_kin_Hpt_dom"/>
</dbReference>
<feature type="domain" description="HPt" evidence="3">
    <location>
        <begin position="16"/>
        <end position="106"/>
    </location>
</feature>
<evidence type="ECO:0000256" key="1">
    <source>
        <dbReference type="ARBA" id="ARBA00023012"/>
    </source>
</evidence>
<accession>A0A839HKQ4</accession>
<keyword evidence="2" id="KW-0597">Phosphoprotein</keyword>
<dbReference type="GO" id="GO:0004672">
    <property type="term" value="F:protein kinase activity"/>
    <property type="evidence" value="ECO:0007669"/>
    <property type="project" value="UniProtKB-ARBA"/>
</dbReference>
<evidence type="ECO:0000256" key="2">
    <source>
        <dbReference type="PROSITE-ProRule" id="PRU00110"/>
    </source>
</evidence>
<gene>
    <name evidence="4" type="ORF">HUK38_13225</name>
</gene>
<name>A0A839HKQ4_9GAMM</name>
<comment type="caution">
    <text evidence="4">The sequence shown here is derived from an EMBL/GenBank/DDBJ whole genome shotgun (WGS) entry which is preliminary data.</text>
</comment>
<protein>
    <submittedName>
        <fullName evidence="4">Hpt domain-containing protein</fullName>
    </submittedName>
</protein>
<proteinExistence type="predicted"/>
<dbReference type="SUPFAM" id="SSF47226">
    <property type="entry name" value="Histidine-containing phosphotransfer domain, HPT domain"/>
    <property type="match status" value="1"/>
</dbReference>
<feature type="modified residue" description="Phosphohistidine" evidence="2">
    <location>
        <position position="55"/>
    </location>
</feature>
<dbReference type="AlphaFoldDB" id="A0A839HKQ4"/>